<comment type="similarity">
    <text evidence="3">Belongs to the peptidase M50B family.</text>
</comment>
<evidence type="ECO:0000313" key="15">
    <source>
        <dbReference type="EMBL" id="QSZ28372.1"/>
    </source>
</evidence>
<evidence type="ECO:0000256" key="11">
    <source>
        <dbReference type="ARBA" id="ARBA00023049"/>
    </source>
</evidence>
<name>A0A975AXM7_9THEO</name>
<evidence type="ECO:0000256" key="13">
    <source>
        <dbReference type="SAM" id="Phobius"/>
    </source>
</evidence>
<keyword evidence="12 13" id="KW-0472">Membrane</keyword>
<dbReference type="PANTHER" id="PTHR35864">
    <property type="entry name" value="ZINC METALLOPROTEASE MJ0611-RELATED"/>
    <property type="match status" value="1"/>
</dbReference>
<keyword evidence="9" id="KW-0862">Zinc</keyword>
<keyword evidence="11" id="KW-0482">Metalloprotease</keyword>
<dbReference type="PANTHER" id="PTHR35864:SF1">
    <property type="entry name" value="ZINC METALLOPROTEASE YWHC-RELATED"/>
    <property type="match status" value="1"/>
</dbReference>
<keyword evidence="4" id="KW-1003">Cell membrane</keyword>
<keyword evidence="6 13" id="KW-0812">Transmembrane</keyword>
<evidence type="ECO:0000256" key="6">
    <source>
        <dbReference type="ARBA" id="ARBA00022692"/>
    </source>
</evidence>
<evidence type="ECO:0000256" key="4">
    <source>
        <dbReference type="ARBA" id="ARBA00022475"/>
    </source>
</evidence>
<keyword evidence="5 15" id="KW-0645">Protease</keyword>
<dbReference type="Pfam" id="PF02163">
    <property type="entry name" value="Peptidase_M50"/>
    <property type="match status" value="1"/>
</dbReference>
<feature type="transmembrane region" description="Helical" evidence="13">
    <location>
        <begin position="69"/>
        <end position="89"/>
    </location>
</feature>
<evidence type="ECO:0000256" key="8">
    <source>
        <dbReference type="ARBA" id="ARBA00022801"/>
    </source>
</evidence>
<keyword evidence="8" id="KW-0378">Hydrolase</keyword>
<comment type="subcellular location">
    <subcellularLocation>
        <location evidence="2">Cell membrane</location>
        <topology evidence="2">Multi-pass membrane protein</topology>
    </subcellularLocation>
</comment>
<dbReference type="GO" id="GO:0006508">
    <property type="term" value="P:proteolysis"/>
    <property type="evidence" value="ECO:0007669"/>
    <property type="project" value="UniProtKB-KW"/>
</dbReference>
<organism evidence="15 16">
    <name type="scientific">Aceticella autotrophica</name>
    <dbReference type="NCBI Taxonomy" id="2755338"/>
    <lineage>
        <taxon>Bacteria</taxon>
        <taxon>Bacillati</taxon>
        <taxon>Bacillota</taxon>
        <taxon>Clostridia</taxon>
        <taxon>Thermoanaerobacterales</taxon>
        <taxon>Thermoanaerobacteraceae</taxon>
        <taxon>Aceticella</taxon>
    </lineage>
</organism>
<dbReference type="CDD" id="cd06158">
    <property type="entry name" value="S2P-M50_like_1"/>
    <property type="match status" value="1"/>
</dbReference>
<dbReference type="GO" id="GO:0008237">
    <property type="term" value="F:metallopeptidase activity"/>
    <property type="evidence" value="ECO:0007669"/>
    <property type="project" value="UniProtKB-KW"/>
</dbReference>
<keyword evidence="10 13" id="KW-1133">Transmembrane helix</keyword>
<dbReference type="KEGG" id="aaut:ACETAC_06020"/>
<feature type="transmembrane region" description="Helical" evidence="13">
    <location>
        <begin position="101"/>
        <end position="120"/>
    </location>
</feature>
<feature type="domain" description="Peptidase M50" evidence="14">
    <location>
        <begin position="98"/>
        <end position="155"/>
    </location>
</feature>
<keyword evidence="7" id="KW-0479">Metal-binding</keyword>
<evidence type="ECO:0000256" key="7">
    <source>
        <dbReference type="ARBA" id="ARBA00022723"/>
    </source>
</evidence>
<evidence type="ECO:0000256" key="2">
    <source>
        <dbReference type="ARBA" id="ARBA00004651"/>
    </source>
</evidence>
<dbReference type="EMBL" id="CP060096">
    <property type="protein sequence ID" value="QSZ28372.1"/>
    <property type="molecule type" value="Genomic_DNA"/>
</dbReference>
<evidence type="ECO:0000256" key="5">
    <source>
        <dbReference type="ARBA" id="ARBA00022670"/>
    </source>
</evidence>
<evidence type="ECO:0000256" key="12">
    <source>
        <dbReference type="ARBA" id="ARBA00023136"/>
    </source>
</evidence>
<dbReference type="RefSeq" id="WP_284681075.1">
    <property type="nucleotide sequence ID" value="NZ_CP060096.1"/>
</dbReference>
<keyword evidence="16" id="KW-1185">Reference proteome</keyword>
<dbReference type="Proteomes" id="UP000671913">
    <property type="component" value="Chromosome"/>
</dbReference>
<evidence type="ECO:0000256" key="3">
    <source>
        <dbReference type="ARBA" id="ARBA00007931"/>
    </source>
</evidence>
<evidence type="ECO:0000313" key="16">
    <source>
        <dbReference type="Proteomes" id="UP000671913"/>
    </source>
</evidence>
<dbReference type="AlphaFoldDB" id="A0A975AXM7"/>
<dbReference type="InterPro" id="IPR008915">
    <property type="entry name" value="Peptidase_M50"/>
</dbReference>
<evidence type="ECO:0000256" key="1">
    <source>
        <dbReference type="ARBA" id="ARBA00001947"/>
    </source>
</evidence>
<evidence type="ECO:0000256" key="10">
    <source>
        <dbReference type="ARBA" id="ARBA00022989"/>
    </source>
</evidence>
<proteinExistence type="inferred from homology"/>
<dbReference type="InterPro" id="IPR052348">
    <property type="entry name" value="Metallopeptidase_M50B"/>
</dbReference>
<protein>
    <submittedName>
        <fullName evidence="15">Site-2 protease family protein</fullName>
    </submittedName>
</protein>
<dbReference type="GO" id="GO:0005886">
    <property type="term" value="C:plasma membrane"/>
    <property type="evidence" value="ECO:0007669"/>
    <property type="project" value="UniProtKB-SubCell"/>
</dbReference>
<reference evidence="15" key="1">
    <citation type="submission" date="2020-08" db="EMBL/GenBank/DDBJ databases">
        <title>Genomic insights into the carbon and energy metabolism of the first obligate autotrophic acetogenic bacterium Aceticella autotrophica gen. nov., sp. nov.</title>
        <authorList>
            <person name="Toshchakov S.V."/>
            <person name="Elcheninov A.G."/>
            <person name="Kublanov I.V."/>
            <person name="Frolov E.N."/>
            <person name="Lebedinsky A.V."/>
        </authorList>
    </citation>
    <scope>NUCLEOTIDE SEQUENCE</scope>
    <source>
        <strain evidence="15">3443-3Ac</strain>
    </source>
</reference>
<dbReference type="GO" id="GO:0046872">
    <property type="term" value="F:metal ion binding"/>
    <property type="evidence" value="ECO:0007669"/>
    <property type="project" value="UniProtKB-KW"/>
</dbReference>
<comment type="cofactor">
    <cofactor evidence="1">
        <name>Zn(2+)</name>
        <dbReference type="ChEBI" id="CHEBI:29105"/>
    </cofactor>
</comment>
<sequence length="185" mass="21132">MSFHEYCHGYVADKMGDPTPRQNGRLTLNPIAHIDPIGFLTLLIFKFGWAKPVPINPYYFKDKRKGVFLVSLAGPLSNVFLAMITRILMSLFSGFHLIEDFLTLLYIYNMFFAIFNLIPIPPLDGSKILWSFLPPKQAYIFSQYEQYGFVILLLLLVTGFFGIILYPLYNGFDSIISAILKPFGV</sequence>
<dbReference type="InterPro" id="IPR044537">
    <property type="entry name" value="Rip2-like"/>
</dbReference>
<gene>
    <name evidence="15" type="ORF">ACETAC_06020</name>
</gene>
<evidence type="ECO:0000259" key="14">
    <source>
        <dbReference type="Pfam" id="PF02163"/>
    </source>
</evidence>
<feature type="transmembrane region" description="Helical" evidence="13">
    <location>
        <begin position="147"/>
        <end position="169"/>
    </location>
</feature>
<evidence type="ECO:0000256" key="9">
    <source>
        <dbReference type="ARBA" id="ARBA00022833"/>
    </source>
</evidence>
<accession>A0A975AXM7</accession>